<dbReference type="EMBL" id="MSDQ01000003">
    <property type="protein sequence ID" value="OLO13028.1"/>
    <property type="molecule type" value="Genomic_DNA"/>
</dbReference>
<evidence type="ECO:0000313" key="11">
    <source>
        <dbReference type="EMBL" id="OLO13028.1"/>
    </source>
</evidence>
<dbReference type="InterPro" id="IPR000064">
    <property type="entry name" value="NLP_P60_dom"/>
</dbReference>
<protein>
    <recommendedName>
        <fullName evidence="10">NlpC/P60 domain-containing protein</fullName>
    </recommendedName>
</protein>
<dbReference type="GO" id="GO:0016020">
    <property type="term" value="C:membrane"/>
    <property type="evidence" value="ECO:0007669"/>
    <property type="project" value="UniProtKB-SubCell"/>
</dbReference>
<dbReference type="STRING" id="223900.GCA_000821045_02630"/>
<keyword evidence="6" id="KW-0788">Thiol protease</keyword>
<dbReference type="GO" id="GO:0008234">
    <property type="term" value="F:cysteine-type peptidase activity"/>
    <property type="evidence" value="ECO:0007669"/>
    <property type="project" value="UniProtKB-KW"/>
</dbReference>
<evidence type="ECO:0000256" key="3">
    <source>
        <dbReference type="ARBA" id="ARBA00022670"/>
    </source>
</evidence>
<dbReference type="Proteomes" id="UP000186806">
    <property type="component" value="Unassembled WGS sequence"/>
</dbReference>
<dbReference type="PANTHER" id="PTHR47360:SF3">
    <property type="entry name" value="MUREIN DD-ENDOPEPTIDASE MEPS_MUREIN LD-CARBOXYPEPTIDASE"/>
    <property type="match status" value="1"/>
</dbReference>
<dbReference type="PROSITE" id="PS51257">
    <property type="entry name" value="PROKAR_LIPOPROTEIN"/>
    <property type="match status" value="1"/>
</dbReference>
<dbReference type="AlphaFoldDB" id="A0A1Q8THB4"/>
<dbReference type="Gene3D" id="3.90.1720.10">
    <property type="entry name" value="endopeptidase domain like (from Nostoc punctiforme)"/>
    <property type="match status" value="1"/>
</dbReference>
<keyword evidence="5" id="KW-0378">Hydrolase</keyword>
<feature type="domain" description="NlpC/P60" evidence="10">
    <location>
        <begin position="69"/>
        <end position="190"/>
    </location>
</feature>
<evidence type="ECO:0000256" key="1">
    <source>
        <dbReference type="ARBA" id="ARBA00004635"/>
    </source>
</evidence>
<evidence type="ECO:0000256" key="9">
    <source>
        <dbReference type="ARBA" id="ARBA00023288"/>
    </source>
</evidence>
<dbReference type="PROSITE" id="PS51935">
    <property type="entry name" value="NLPC_P60"/>
    <property type="match status" value="1"/>
</dbReference>
<evidence type="ECO:0000256" key="4">
    <source>
        <dbReference type="ARBA" id="ARBA00022729"/>
    </source>
</evidence>
<evidence type="ECO:0000256" key="6">
    <source>
        <dbReference type="ARBA" id="ARBA00022807"/>
    </source>
</evidence>
<proteinExistence type="inferred from homology"/>
<gene>
    <name evidence="11" type="ORF">BTW10_01255</name>
</gene>
<dbReference type="GO" id="GO:0006508">
    <property type="term" value="P:proteolysis"/>
    <property type="evidence" value="ECO:0007669"/>
    <property type="project" value="UniProtKB-KW"/>
</dbReference>
<dbReference type="InterPro" id="IPR052062">
    <property type="entry name" value="Murein_DD/LD_carboxypeptidase"/>
</dbReference>
<comment type="subcellular location">
    <subcellularLocation>
        <location evidence="1">Membrane</location>
        <topology evidence="1">Lipid-anchor</topology>
    </subcellularLocation>
</comment>
<evidence type="ECO:0000256" key="5">
    <source>
        <dbReference type="ARBA" id="ARBA00022801"/>
    </source>
</evidence>
<dbReference type="Pfam" id="PF00877">
    <property type="entry name" value="NLPC_P60"/>
    <property type="match status" value="1"/>
</dbReference>
<evidence type="ECO:0000256" key="8">
    <source>
        <dbReference type="ARBA" id="ARBA00023139"/>
    </source>
</evidence>
<evidence type="ECO:0000256" key="7">
    <source>
        <dbReference type="ARBA" id="ARBA00023136"/>
    </source>
</evidence>
<reference evidence="11 12" key="1">
    <citation type="submission" date="2016-12" db="EMBL/GenBank/DDBJ databases">
        <title>Draft genome sequences of strains Salinicola socius SMB35, Salinicola sp. MH3R3-1 and Chromohalobacter sp. SMB17 from the Verkhnekamsk potash mining region of Russia.</title>
        <authorList>
            <person name="Mavrodi D.V."/>
            <person name="Olsson B.E."/>
            <person name="Korsakova E.S."/>
            <person name="Pyankova A."/>
            <person name="Mavrodi O.V."/>
            <person name="Plotnikova E.G."/>
        </authorList>
    </citation>
    <scope>NUCLEOTIDE SEQUENCE [LARGE SCALE GENOMIC DNA]</scope>
    <source>
        <strain evidence="11 12">SMB17</strain>
    </source>
</reference>
<accession>A0A1Q8THB4</accession>
<name>A0A1Q8THB4_9GAMM</name>
<evidence type="ECO:0000256" key="2">
    <source>
        <dbReference type="ARBA" id="ARBA00007074"/>
    </source>
</evidence>
<evidence type="ECO:0000259" key="10">
    <source>
        <dbReference type="PROSITE" id="PS51935"/>
    </source>
</evidence>
<keyword evidence="9" id="KW-0449">Lipoprotein</keyword>
<sequence>MLRTMALGWVLTALLGGCAMQSPQHPAPQSSSLSAAAKAGEGALSDAGRRSPLATFRASDVQRALVSPVRIRKALLSEHQRWVGTPYRLGGTTQRGIDCSALMQHVYRDAFHISLPRTTGQQMQEGRRVQRSELEAGDLVFFHSPGPYNHVGVYVDDGYFLHASTSQGVKLSRLDNVYWNRHYWQSRRPMDRTQLAARIDRQPHEG</sequence>
<keyword evidence="12" id="KW-1185">Reference proteome</keyword>
<comment type="similarity">
    <text evidence="2">Belongs to the peptidase C40 family.</text>
</comment>
<dbReference type="PANTHER" id="PTHR47360">
    <property type="entry name" value="MUREIN DD-ENDOPEPTIDASE MEPS/MUREIN LD-CARBOXYPEPTIDASE"/>
    <property type="match status" value="1"/>
</dbReference>
<keyword evidence="7" id="KW-0472">Membrane</keyword>
<dbReference type="InterPro" id="IPR038765">
    <property type="entry name" value="Papain-like_cys_pep_sf"/>
</dbReference>
<comment type="caution">
    <text evidence="11">The sequence shown here is derived from an EMBL/GenBank/DDBJ whole genome shotgun (WGS) entry which is preliminary data.</text>
</comment>
<dbReference type="SUPFAM" id="SSF54001">
    <property type="entry name" value="Cysteine proteinases"/>
    <property type="match status" value="1"/>
</dbReference>
<organism evidence="11 12">
    <name type="scientific">Chromohalobacter japonicus</name>
    <dbReference type="NCBI Taxonomy" id="223900"/>
    <lineage>
        <taxon>Bacteria</taxon>
        <taxon>Pseudomonadati</taxon>
        <taxon>Pseudomonadota</taxon>
        <taxon>Gammaproteobacteria</taxon>
        <taxon>Oceanospirillales</taxon>
        <taxon>Halomonadaceae</taxon>
        <taxon>Chromohalobacter</taxon>
    </lineage>
</organism>
<evidence type="ECO:0000313" key="12">
    <source>
        <dbReference type="Proteomes" id="UP000186806"/>
    </source>
</evidence>
<keyword evidence="8" id="KW-0564">Palmitate</keyword>
<keyword evidence="4" id="KW-0732">Signal</keyword>
<keyword evidence="3" id="KW-0645">Protease</keyword>